<dbReference type="SUPFAM" id="SSF53822">
    <property type="entry name" value="Periplasmic binding protein-like I"/>
    <property type="match status" value="1"/>
</dbReference>
<dbReference type="Pfam" id="PF00532">
    <property type="entry name" value="Peripla_BP_1"/>
    <property type="match status" value="1"/>
</dbReference>
<dbReference type="SMART" id="SM00354">
    <property type="entry name" value="HTH_LACI"/>
    <property type="match status" value="1"/>
</dbReference>
<dbReference type="PANTHER" id="PTHR30146:SF109">
    <property type="entry name" value="HTH-TYPE TRANSCRIPTIONAL REGULATOR GALS"/>
    <property type="match status" value="1"/>
</dbReference>
<feature type="domain" description="HTH lacI-type" evidence="4">
    <location>
        <begin position="8"/>
        <end position="62"/>
    </location>
</feature>
<evidence type="ECO:0000256" key="3">
    <source>
        <dbReference type="ARBA" id="ARBA00023163"/>
    </source>
</evidence>
<dbReference type="RefSeq" id="WP_415865874.1">
    <property type="nucleotide sequence ID" value="NZ_CP134537.1"/>
</dbReference>
<dbReference type="InterPro" id="IPR000843">
    <property type="entry name" value="HTH_LacI"/>
</dbReference>
<evidence type="ECO:0000313" key="6">
    <source>
        <dbReference type="Proteomes" id="UP001302806"/>
    </source>
</evidence>
<evidence type="ECO:0000256" key="2">
    <source>
        <dbReference type="ARBA" id="ARBA00023125"/>
    </source>
</evidence>
<dbReference type="PROSITE" id="PS50932">
    <property type="entry name" value="HTH_LACI_2"/>
    <property type="match status" value="1"/>
</dbReference>
<protein>
    <submittedName>
        <fullName evidence="5">LacI family DNA-binding transcriptional regulator</fullName>
    </submittedName>
</protein>
<keyword evidence="3" id="KW-0804">Transcription</keyword>
<name>A0ABY9XUU0_9FLAO</name>
<dbReference type="EMBL" id="CP134537">
    <property type="protein sequence ID" value="WNH09404.1"/>
    <property type="molecule type" value="Genomic_DNA"/>
</dbReference>
<dbReference type="InterPro" id="IPR010982">
    <property type="entry name" value="Lambda_DNA-bd_dom_sf"/>
</dbReference>
<dbReference type="SUPFAM" id="SSF47413">
    <property type="entry name" value="lambda repressor-like DNA-binding domains"/>
    <property type="match status" value="1"/>
</dbReference>
<dbReference type="Gene3D" id="3.40.50.2300">
    <property type="match status" value="2"/>
</dbReference>
<dbReference type="CDD" id="cd06267">
    <property type="entry name" value="PBP1_LacI_sugar_binding-like"/>
    <property type="match status" value="1"/>
</dbReference>
<evidence type="ECO:0000259" key="4">
    <source>
        <dbReference type="PROSITE" id="PS50932"/>
    </source>
</evidence>
<evidence type="ECO:0000256" key="1">
    <source>
        <dbReference type="ARBA" id="ARBA00023015"/>
    </source>
</evidence>
<sequence length="342" mass="38238">MINKINKPTIHDIARALKIDSSTVSRALNNSPKVKEDTKKIILAKAEELGYQRNLLASNLRKNITNTIGVVVPRISRHFFSSAIQGIEETAYQAGYNVIICQSLDQLDRERKIVDGLVSNRVDGLLISVSMETIDYNHLEVLKRSGVPLVFFDRHCQIPGYSSVIIDDFKGGFDATEHLILKGCKNIVHFSGPLEVEIYKKRFEGYQAALSKYGISFNSEYILSSRLMEKDGYECIEKLLEKGLEIDGLFSSNDLAAIGAMKYLKEQGIKTPEDVAIVGFSNEPVSRVIEPSITTIDQSGFEMGKLAIDLLLEHITNKSIPKKGQTIILESKLIERDSSKRK</sequence>
<dbReference type="CDD" id="cd01392">
    <property type="entry name" value="HTH_LacI"/>
    <property type="match status" value="1"/>
</dbReference>
<proteinExistence type="predicted"/>
<evidence type="ECO:0000313" key="5">
    <source>
        <dbReference type="EMBL" id="WNH09404.1"/>
    </source>
</evidence>
<keyword evidence="1" id="KW-0805">Transcription regulation</keyword>
<keyword evidence="2 5" id="KW-0238">DNA-binding</keyword>
<dbReference type="GO" id="GO:0003677">
    <property type="term" value="F:DNA binding"/>
    <property type="evidence" value="ECO:0007669"/>
    <property type="project" value="UniProtKB-KW"/>
</dbReference>
<gene>
    <name evidence="5" type="ORF">RHP51_01285</name>
</gene>
<dbReference type="PANTHER" id="PTHR30146">
    <property type="entry name" value="LACI-RELATED TRANSCRIPTIONAL REPRESSOR"/>
    <property type="match status" value="1"/>
</dbReference>
<dbReference type="Gene3D" id="1.10.260.40">
    <property type="entry name" value="lambda repressor-like DNA-binding domains"/>
    <property type="match status" value="1"/>
</dbReference>
<dbReference type="InterPro" id="IPR001761">
    <property type="entry name" value="Peripla_BP/Lac1_sug-bd_dom"/>
</dbReference>
<reference evidence="5 6" key="1">
    <citation type="submission" date="2023-09" db="EMBL/GenBank/DDBJ databases">
        <title>Thalassobella suaedae gen. nov., sp. nov., a marine bacterium of the family Flavobacteriaceae isolated from a halophyte Suaeda japonica.</title>
        <authorList>
            <person name="Lee S.Y."/>
            <person name="Hwang C.Y."/>
        </authorList>
    </citation>
    <scope>NUCLEOTIDE SEQUENCE [LARGE SCALE GENOMIC DNA]</scope>
    <source>
        <strain evidence="5 6">HL-DH14</strain>
    </source>
</reference>
<organism evidence="5 6">
    <name type="scientific">Thalassobellus suaedae</name>
    <dbReference type="NCBI Taxonomy" id="3074124"/>
    <lineage>
        <taxon>Bacteria</taxon>
        <taxon>Pseudomonadati</taxon>
        <taxon>Bacteroidota</taxon>
        <taxon>Flavobacteriia</taxon>
        <taxon>Flavobacteriales</taxon>
        <taxon>Flavobacteriaceae</taxon>
        <taxon>Thalassobellus</taxon>
    </lineage>
</organism>
<dbReference type="InterPro" id="IPR028082">
    <property type="entry name" value="Peripla_BP_I"/>
</dbReference>
<dbReference type="Pfam" id="PF00356">
    <property type="entry name" value="LacI"/>
    <property type="match status" value="1"/>
</dbReference>
<accession>A0ABY9XUU0</accession>
<dbReference type="Proteomes" id="UP001302806">
    <property type="component" value="Chromosome"/>
</dbReference>